<dbReference type="EMBL" id="JBDFQZ010000014">
    <property type="protein sequence ID" value="KAK9665089.1"/>
    <property type="molecule type" value="Genomic_DNA"/>
</dbReference>
<sequence>MMNNGPNGDIVISSPVSVLQKDGGKAWNEDVIRYIFNENWCAKILVISISLSPSKDRYYWLGSNTRDFSVKSGYGLALDYFLTCKESRKDISRVRDDLRWFFKKCLWSLPGPGTNCLPLGVEFLRRNMLDHHNCVLCGSTDEMETYSHLFRDCEFSKRL</sequence>
<evidence type="ECO:0008006" key="3">
    <source>
        <dbReference type="Google" id="ProtNLM"/>
    </source>
</evidence>
<name>A0AAW1GNJ1_SAPOF</name>
<comment type="caution">
    <text evidence="1">The sequence shown here is derived from an EMBL/GenBank/DDBJ whole genome shotgun (WGS) entry which is preliminary data.</text>
</comment>
<dbReference type="Proteomes" id="UP001443914">
    <property type="component" value="Unassembled WGS sequence"/>
</dbReference>
<organism evidence="1 2">
    <name type="scientific">Saponaria officinalis</name>
    <name type="common">Common soapwort</name>
    <name type="synonym">Lychnis saponaria</name>
    <dbReference type="NCBI Taxonomy" id="3572"/>
    <lineage>
        <taxon>Eukaryota</taxon>
        <taxon>Viridiplantae</taxon>
        <taxon>Streptophyta</taxon>
        <taxon>Embryophyta</taxon>
        <taxon>Tracheophyta</taxon>
        <taxon>Spermatophyta</taxon>
        <taxon>Magnoliopsida</taxon>
        <taxon>eudicotyledons</taxon>
        <taxon>Gunneridae</taxon>
        <taxon>Pentapetalae</taxon>
        <taxon>Caryophyllales</taxon>
        <taxon>Caryophyllaceae</taxon>
        <taxon>Caryophylleae</taxon>
        <taxon>Saponaria</taxon>
    </lineage>
</organism>
<evidence type="ECO:0000313" key="1">
    <source>
        <dbReference type="EMBL" id="KAK9665089.1"/>
    </source>
</evidence>
<protein>
    <recommendedName>
        <fullName evidence="3">Reverse transcriptase zinc-binding domain-containing protein</fullName>
    </recommendedName>
</protein>
<dbReference type="AlphaFoldDB" id="A0AAW1GNJ1"/>
<evidence type="ECO:0000313" key="2">
    <source>
        <dbReference type="Proteomes" id="UP001443914"/>
    </source>
</evidence>
<reference evidence="1" key="1">
    <citation type="submission" date="2024-03" db="EMBL/GenBank/DDBJ databases">
        <title>WGS assembly of Saponaria officinalis var. Norfolk2.</title>
        <authorList>
            <person name="Jenkins J."/>
            <person name="Shu S."/>
            <person name="Grimwood J."/>
            <person name="Barry K."/>
            <person name="Goodstein D."/>
            <person name="Schmutz J."/>
            <person name="Leebens-Mack J."/>
            <person name="Osbourn A."/>
        </authorList>
    </citation>
    <scope>NUCLEOTIDE SEQUENCE [LARGE SCALE GENOMIC DNA]</scope>
    <source>
        <strain evidence="1">JIC</strain>
    </source>
</reference>
<gene>
    <name evidence="1" type="ORF">RND81_14G089600</name>
</gene>
<keyword evidence="2" id="KW-1185">Reference proteome</keyword>
<accession>A0AAW1GNJ1</accession>
<proteinExistence type="predicted"/>